<name>A0A1S3KHX7_LINAN</name>
<sequence length="509" mass="55155">MPAIEDESEKQLAGVNTPKESSNSMPQPRPISAYLIFHTILIALARLGMGAYLEIAGPSLPVMRSRIGTNYEGISQGLIARSVGYFMGAIVGGFMKDYFYRSNDLLLGVALLVAAIATIVAPWSRWIWLFGIMLHLQGWSEGILDTAGDALVLAMWGEKAPAPVHSLHLAFGIGALLAPQIAAPFLGPNIPKDSAGNDSGNATSLPAMLNSTTNVTVVYDPWIDSTIQWAWLIIGIFVFIVGVVFVALHLIGPPKGYQVKKPDQVIWKVVHPRACTKGKATWIFSSGLLVFLFMFYIIIVGGERVYSKYLFTFATEGVVPSFSNQDAAFLVSVFWLCFTAGRFTAMLTAIVCPPWIMLLVEAGFNIAVAIFLNVFSHTEPLALWVLSGALGFFLSPVFPTGVAWASKYLILTGMAMTMMYIGAATGGFIFQYLTGALFDIYGPGCMMGIILAYAILISSVIVAMQVYSACLGKAATEFTGEQPEEHPHSPSGNHPSVKYEVPQNLQETH</sequence>
<feature type="transmembrane region" description="Helical" evidence="5">
    <location>
        <begin position="73"/>
        <end position="93"/>
    </location>
</feature>
<feature type="region of interest" description="Disordered" evidence="4">
    <location>
        <begin position="480"/>
        <end position="509"/>
    </location>
</feature>
<dbReference type="PANTHER" id="PTHR23121:SF9">
    <property type="entry name" value="SODIUM-DEPENDENT GLUCOSE TRANSPORTER 1"/>
    <property type="match status" value="1"/>
</dbReference>
<keyword evidence="2 5" id="KW-1133">Transmembrane helix</keyword>
<feature type="transmembrane region" description="Helical" evidence="5">
    <location>
        <begin position="31"/>
        <end position="53"/>
    </location>
</feature>
<keyword evidence="1 5" id="KW-0812">Transmembrane</keyword>
<dbReference type="GeneID" id="106181860"/>
<dbReference type="OrthoDB" id="9626824at2759"/>
<protein>
    <submittedName>
        <fullName evidence="7">Sodium-dependent glucose transporter 1B</fullName>
    </submittedName>
</protein>
<feature type="transmembrane region" description="Helical" evidence="5">
    <location>
        <begin position="105"/>
        <end position="124"/>
    </location>
</feature>
<dbReference type="RefSeq" id="XP_013421831.1">
    <property type="nucleotide sequence ID" value="XM_013566377.1"/>
</dbReference>
<proteinExistence type="predicted"/>
<feature type="transmembrane region" description="Helical" evidence="5">
    <location>
        <begin position="381"/>
        <end position="405"/>
    </location>
</feature>
<dbReference type="SUPFAM" id="SSF103473">
    <property type="entry name" value="MFS general substrate transporter"/>
    <property type="match status" value="1"/>
</dbReference>
<feature type="transmembrane region" description="Helical" evidence="5">
    <location>
        <begin position="440"/>
        <end position="463"/>
    </location>
</feature>
<feature type="transmembrane region" description="Helical" evidence="5">
    <location>
        <begin position="282"/>
        <end position="302"/>
    </location>
</feature>
<keyword evidence="7" id="KW-0813">Transport</keyword>
<feature type="transmembrane region" description="Helical" evidence="5">
    <location>
        <begin position="417"/>
        <end position="434"/>
    </location>
</feature>
<dbReference type="InterPro" id="IPR011701">
    <property type="entry name" value="MFS"/>
</dbReference>
<evidence type="ECO:0000256" key="2">
    <source>
        <dbReference type="ARBA" id="ARBA00022989"/>
    </source>
</evidence>
<keyword evidence="7" id="KW-0762">Sugar transport</keyword>
<dbReference type="Gene3D" id="1.20.1250.20">
    <property type="entry name" value="MFS general substrate transporter like domains"/>
    <property type="match status" value="1"/>
</dbReference>
<dbReference type="GO" id="GO:0022857">
    <property type="term" value="F:transmembrane transporter activity"/>
    <property type="evidence" value="ECO:0007669"/>
    <property type="project" value="InterPro"/>
</dbReference>
<dbReference type="Proteomes" id="UP000085678">
    <property type="component" value="Unplaced"/>
</dbReference>
<evidence type="ECO:0000256" key="4">
    <source>
        <dbReference type="SAM" id="MobiDB-lite"/>
    </source>
</evidence>
<keyword evidence="6" id="KW-1185">Reference proteome</keyword>
<accession>A0A1S3KHX7</accession>
<evidence type="ECO:0000256" key="5">
    <source>
        <dbReference type="SAM" id="Phobius"/>
    </source>
</evidence>
<dbReference type="PANTHER" id="PTHR23121">
    <property type="entry name" value="SODIUM-DEPENDENT GLUCOSE TRANSPORTER 1"/>
    <property type="match status" value="1"/>
</dbReference>
<gene>
    <name evidence="7" type="primary">LOC106181860</name>
</gene>
<reference evidence="7" key="1">
    <citation type="submission" date="2025-08" db="UniProtKB">
        <authorList>
            <consortium name="RefSeq"/>
        </authorList>
    </citation>
    <scope>IDENTIFICATION</scope>
    <source>
        <tissue evidence="7">Gonads</tissue>
    </source>
</reference>
<dbReference type="InterPro" id="IPR036259">
    <property type="entry name" value="MFS_trans_sf"/>
</dbReference>
<dbReference type="Pfam" id="PF07690">
    <property type="entry name" value="MFS_1"/>
    <property type="match status" value="1"/>
</dbReference>
<evidence type="ECO:0000256" key="1">
    <source>
        <dbReference type="ARBA" id="ARBA00022692"/>
    </source>
</evidence>
<evidence type="ECO:0000256" key="3">
    <source>
        <dbReference type="ARBA" id="ARBA00023136"/>
    </source>
</evidence>
<dbReference type="KEGG" id="lak:106181860"/>
<organism evidence="6 7">
    <name type="scientific">Lingula anatina</name>
    <name type="common">Brachiopod</name>
    <name type="synonym">Lingula unguis</name>
    <dbReference type="NCBI Taxonomy" id="7574"/>
    <lineage>
        <taxon>Eukaryota</taxon>
        <taxon>Metazoa</taxon>
        <taxon>Spiralia</taxon>
        <taxon>Lophotrochozoa</taxon>
        <taxon>Brachiopoda</taxon>
        <taxon>Linguliformea</taxon>
        <taxon>Lingulata</taxon>
        <taxon>Lingulida</taxon>
        <taxon>Linguloidea</taxon>
        <taxon>Lingulidae</taxon>
        <taxon>Lingula</taxon>
    </lineage>
</organism>
<evidence type="ECO:0000313" key="7">
    <source>
        <dbReference type="RefSeq" id="XP_013421831.1"/>
    </source>
</evidence>
<feature type="region of interest" description="Disordered" evidence="4">
    <location>
        <begin position="1"/>
        <end position="26"/>
    </location>
</feature>
<dbReference type="AlphaFoldDB" id="A0A1S3KHX7"/>
<keyword evidence="3 5" id="KW-0472">Membrane</keyword>
<dbReference type="InParanoid" id="A0A1S3KHX7"/>
<feature type="transmembrane region" description="Helical" evidence="5">
    <location>
        <begin position="229"/>
        <end position="251"/>
    </location>
</feature>
<evidence type="ECO:0000313" key="6">
    <source>
        <dbReference type="Proteomes" id="UP000085678"/>
    </source>
</evidence>
<feature type="transmembrane region" description="Helical" evidence="5">
    <location>
        <begin position="355"/>
        <end position="375"/>
    </location>
</feature>